<evidence type="ECO:0000256" key="5">
    <source>
        <dbReference type="ARBA" id="ARBA00022448"/>
    </source>
</evidence>
<comment type="subcellular location">
    <subcellularLocation>
        <location evidence="2">Cell membrane</location>
        <topology evidence="2">Multi-pass membrane protein</topology>
    </subcellularLocation>
</comment>
<evidence type="ECO:0000256" key="10">
    <source>
        <dbReference type="ARBA" id="ARBA00022723"/>
    </source>
</evidence>
<keyword evidence="13 19" id="KW-1133">Transmembrane helix</keyword>
<evidence type="ECO:0000256" key="16">
    <source>
        <dbReference type="ARBA" id="ARBA00029351"/>
    </source>
</evidence>
<feature type="transmembrane region" description="Helical" evidence="19">
    <location>
        <begin position="143"/>
        <end position="163"/>
    </location>
</feature>
<dbReference type="GO" id="GO:0008121">
    <property type="term" value="F:quinol-cytochrome-c reductase activity"/>
    <property type="evidence" value="ECO:0007669"/>
    <property type="project" value="UniProtKB-EC"/>
</dbReference>
<keyword evidence="10" id="KW-0479">Metal-binding</keyword>
<reference evidence="21 22" key="1">
    <citation type="submission" date="2020-01" db="EMBL/GenBank/DDBJ databases">
        <authorList>
            <person name="Deng T."/>
        </authorList>
    </citation>
    <scope>NUCLEOTIDE SEQUENCE [LARGE SCALE GENOMIC DNA]</scope>
    <source>
        <strain evidence="21 22">5221</strain>
    </source>
</reference>
<keyword evidence="14" id="KW-0408">Iron</keyword>
<accession>A0A6N9H893</accession>
<dbReference type="FunFam" id="1.20.810.10:FF:000007">
    <property type="entry name" value="Ubiquinol-cytochrome C reductase B subunit"/>
    <property type="match status" value="1"/>
</dbReference>
<dbReference type="InterPro" id="IPR016174">
    <property type="entry name" value="Di-haem_cyt_TM"/>
</dbReference>
<comment type="catalytic activity">
    <reaction evidence="16">
        <text>a quinol + 2 Fe(III)-[cytochrome c](out) = a quinone + 2 Fe(II)-[cytochrome c](out) + 2 H(+)(out)</text>
        <dbReference type="Rhea" id="RHEA:11484"/>
        <dbReference type="Rhea" id="RHEA-COMP:10350"/>
        <dbReference type="Rhea" id="RHEA-COMP:14399"/>
        <dbReference type="ChEBI" id="CHEBI:15378"/>
        <dbReference type="ChEBI" id="CHEBI:24646"/>
        <dbReference type="ChEBI" id="CHEBI:29033"/>
        <dbReference type="ChEBI" id="CHEBI:29034"/>
        <dbReference type="ChEBI" id="CHEBI:132124"/>
        <dbReference type="EC" id="7.1.1.8"/>
    </reaction>
</comment>
<feature type="transmembrane region" description="Helical" evidence="19">
    <location>
        <begin position="47"/>
        <end position="66"/>
    </location>
</feature>
<dbReference type="RefSeq" id="WP_160953661.1">
    <property type="nucleotide sequence ID" value="NZ_WWEQ01000042.1"/>
</dbReference>
<feature type="transmembrane region" description="Helical" evidence="19">
    <location>
        <begin position="209"/>
        <end position="233"/>
    </location>
</feature>
<evidence type="ECO:0000256" key="9">
    <source>
        <dbReference type="ARBA" id="ARBA00022692"/>
    </source>
</evidence>
<keyword evidence="8" id="KW-0679">Respiratory chain</keyword>
<dbReference type="EC" id="7.1.1.8" evidence="3"/>
<dbReference type="SUPFAM" id="SSF81342">
    <property type="entry name" value="Transmembrane di-heme cytochromes"/>
    <property type="match status" value="1"/>
</dbReference>
<keyword evidence="6" id="KW-1003">Cell membrane</keyword>
<evidence type="ECO:0000256" key="4">
    <source>
        <dbReference type="ARBA" id="ARBA00016116"/>
    </source>
</evidence>
<evidence type="ECO:0000256" key="19">
    <source>
        <dbReference type="SAM" id="Phobius"/>
    </source>
</evidence>
<organism evidence="21 22">
    <name type="scientific">Brevibacterium rongguiense</name>
    <dbReference type="NCBI Taxonomy" id="2695267"/>
    <lineage>
        <taxon>Bacteria</taxon>
        <taxon>Bacillati</taxon>
        <taxon>Actinomycetota</taxon>
        <taxon>Actinomycetes</taxon>
        <taxon>Micrococcales</taxon>
        <taxon>Brevibacteriaceae</taxon>
        <taxon>Brevibacterium</taxon>
    </lineage>
</organism>
<keyword evidence="5" id="KW-0813">Transport</keyword>
<dbReference type="EMBL" id="WWEQ01000042">
    <property type="protein sequence ID" value="MYM20240.1"/>
    <property type="molecule type" value="Genomic_DNA"/>
</dbReference>
<dbReference type="Proteomes" id="UP000469215">
    <property type="component" value="Unassembled WGS sequence"/>
</dbReference>
<keyword evidence="22" id="KW-1185">Reference proteome</keyword>
<evidence type="ECO:0000313" key="21">
    <source>
        <dbReference type="EMBL" id="MYM20240.1"/>
    </source>
</evidence>
<feature type="transmembrane region" description="Helical" evidence="19">
    <location>
        <begin position="378"/>
        <end position="404"/>
    </location>
</feature>
<evidence type="ECO:0000256" key="8">
    <source>
        <dbReference type="ARBA" id="ARBA00022660"/>
    </source>
</evidence>
<evidence type="ECO:0000256" key="12">
    <source>
        <dbReference type="ARBA" id="ARBA00022982"/>
    </source>
</evidence>
<evidence type="ECO:0000256" key="11">
    <source>
        <dbReference type="ARBA" id="ARBA00022967"/>
    </source>
</evidence>
<dbReference type="GO" id="GO:0005886">
    <property type="term" value="C:plasma membrane"/>
    <property type="evidence" value="ECO:0007669"/>
    <property type="project" value="UniProtKB-SubCell"/>
</dbReference>
<proteinExistence type="predicted"/>
<keyword evidence="7" id="KW-0349">Heme</keyword>
<dbReference type="PANTHER" id="PTHR19271">
    <property type="entry name" value="CYTOCHROME B"/>
    <property type="match status" value="1"/>
</dbReference>
<name>A0A6N9H893_9MICO</name>
<feature type="domain" description="Cytochrome b/b6 N-terminal region profile" evidence="20">
    <location>
        <begin position="14"/>
        <end position="240"/>
    </location>
</feature>
<dbReference type="PANTHER" id="PTHR19271:SF16">
    <property type="entry name" value="CYTOCHROME B"/>
    <property type="match status" value="1"/>
</dbReference>
<evidence type="ECO:0000256" key="1">
    <source>
        <dbReference type="ARBA" id="ARBA00001971"/>
    </source>
</evidence>
<evidence type="ECO:0000256" key="14">
    <source>
        <dbReference type="ARBA" id="ARBA00023004"/>
    </source>
</evidence>
<dbReference type="InterPro" id="IPR005797">
    <property type="entry name" value="Cyt_b/b6_N"/>
</dbReference>
<keyword evidence="11" id="KW-1278">Translocase</keyword>
<evidence type="ECO:0000256" key="13">
    <source>
        <dbReference type="ARBA" id="ARBA00022989"/>
    </source>
</evidence>
<feature type="transmembrane region" description="Helical" evidence="19">
    <location>
        <begin position="265"/>
        <end position="286"/>
    </location>
</feature>
<evidence type="ECO:0000256" key="17">
    <source>
        <dbReference type="ARBA" id="ARBA00029568"/>
    </source>
</evidence>
<gene>
    <name evidence="21" type="ORF">GSY69_09750</name>
</gene>
<protein>
    <recommendedName>
        <fullName evidence="4">Cytochrome bc1 complex cytochrome b subunit</fullName>
        <ecNumber evidence="3">7.1.1.8</ecNumber>
    </recommendedName>
    <alternativeName>
        <fullName evidence="17">Cytochrome bc1 reductase complex subunit QcrB</fullName>
    </alternativeName>
</protein>
<evidence type="ECO:0000256" key="15">
    <source>
        <dbReference type="ARBA" id="ARBA00023136"/>
    </source>
</evidence>
<dbReference type="AlphaFoldDB" id="A0A6N9H893"/>
<evidence type="ECO:0000259" key="20">
    <source>
        <dbReference type="PROSITE" id="PS51002"/>
    </source>
</evidence>
<keyword evidence="9 19" id="KW-0812">Transmembrane</keyword>
<keyword evidence="15 19" id="KW-0472">Membrane</keyword>
<evidence type="ECO:0000256" key="18">
    <source>
        <dbReference type="SAM" id="MobiDB-lite"/>
    </source>
</evidence>
<comment type="cofactor">
    <cofactor evidence="1">
        <name>heme</name>
        <dbReference type="ChEBI" id="CHEBI:30413"/>
    </cofactor>
</comment>
<feature type="region of interest" description="Disordered" evidence="18">
    <location>
        <begin position="529"/>
        <end position="553"/>
    </location>
</feature>
<dbReference type="GO" id="GO:0016491">
    <property type="term" value="F:oxidoreductase activity"/>
    <property type="evidence" value="ECO:0007669"/>
    <property type="project" value="InterPro"/>
</dbReference>
<evidence type="ECO:0000256" key="7">
    <source>
        <dbReference type="ARBA" id="ARBA00022617"/>
    </source>
</evidence>
<feature type="transmembrane region" description="Helical" evidence="19">
    <location>
        <begin position="329"/>
        <end position="357"/>
    </location>
</feature>
<evidence type="ECO:0000256" key="6">
    <source>
        <dbReference type="ARBA" id="ARBA00022475"/>
    </source>
</evidence>
<dbReference type="GO" id="GO:0046872">
    <property type="term" value="F:metal ion binding"/>
    <property type="evidence" value="ECO:0007669"/>
    <property type="project" value="UniProtKB-KW"/>
</dbReference>
<feature type="transmembrane region" description="Helical" evidence="19">
    <location>
        <begin position="410"/>
        <end position="429"/>
    </location>
</feature>
<feature type="transmembrane region" description="Helical" evidence="19">
    <location>
        <begin position="110"/>
        <end position="131"/>
    </location>
</feature>
<feature type="compositionally biased region" description="Basic and acidic residues" evidence="18">
    <location>
        <begin position="529"/>
        <end position="540"/>
    </location>
</feature>
<dbReference type="Gene3D" id="1.20.810.10">
    <property type="entry name" value="Cytochrome Bc1 Complex, Chain C"/>
    <property type="match status" value="1"/>
</dbReference>
<comment type="caution">
    <text evidence="21">The sequence shown here is derived from an EMBL/GenBank/DDBJ whole genome shotgun (WGS) entry which is preliminary data.</text>
</comment>
<dbReference type="InterPro" id="IPR027387">
    <property type="entry name" value="Cytb/b6-like_sf"/>
</dbReference>
<keyword evidence="12" id="KW-0249">Electron transport</keyword>
<dbReference type="Pfam" id="PF13631">
    <property type="entry name" value="Cytochrom_B_N_2"/>
    <property type="match status" value="1"/>
</dbReference>
<dbReference type="PROSITE" id="PS51002">
    <property type="entry name" value="CYTB_NTER"/>
    <property type="match status" value="1"/>
</dbReference>
<evidence type="ECO:0000256" key="3">
    <source>
        <dbReference type="ARBA" id="ARBA00012951"/>
    </source>
</evidence>
<dbReference type="GO" id="GO:0022904">
    <property type="term" value="P:respiratory electron transport chain"/>
    <property type="evidence" value="ECO:0007669"/>
    <property type="project" value="InterPro"/>
</dbReference>
<sequence length="553" mass="61317">MSNTVTDSKFLTGSARFVESRTGASAAVKEFGRKIFPAHWSFMLGEVALYSFIVLLLSGTFLTLWFKPAMGEMHYEGSFAPLRGVEMSEAYASTLNISFEIRGGLFLRQLHHWAALLFMAALSLHALRIFFTGAYRKPRELNWIVGVALIAMGMAAGFTGYSLPDDLLSGNGLRIIDGLLKSIPLVGTYVSFFLFGGEFPGTDIVSRLYTMHIMLVPAVLIALIGVHLMFVVIHKHTQWPGAGHTEKNVVGEPVLPTFAAKGGGFLFMIFSLLCLIAGLFTINPIWNYGPYDPSPVSAGTQPDWYIGWMDGFLRLMPGWLEFYIAGYPISFNIFSALLVAAVLFGAMIAWPFFEAWLTGDHRDHNILERPRNNPTRTAVGVAATVWYLVMWAAASGDLIAVFFHMSLNDVTYVLRTLFFLGPILGYIVTRRVCLGLQRKDRELVLHGIESGQIIRLPHGEYQERHIAVDPHARWKLTAFESPAPVPARANAKGVVPRSERVRAKFAQFFFENRVEPVTKDELDAAHHDHHGEVEGGHDAELAGAGHGELPKGH</sequence>
<evidence type="ECO:0000313" key="22">
    <source>
        <dbReference type="Proteomes" id="UP000469215"/>
    </source>
</evidence>
<evidence type="ECO:0000256" key="2">
    <source>
        <dbReference type="ARBA" id="ARBA00004651"/>
    </source>
</evidence>